<keyword evidence="1" id="KW-0812">Transmembrane</keyword>
<accession>A0ABS8IB05</accession>
<sequence length="69" mass="7877">MSHSSDFISQLYWHLPVNLTALLAQTITDPDLMGQVEKSWRHFIQTGQVWALLIGLVIGYMIRNLTSYG</sequence>
<organism evidence="2 3">
    <name type="scientific">Nostoc favosum CHAB5714</name>
    <dbReference type="NCBI Taxonomy" id="2780399"/>
    <lineage>
        <taxon>Bacteria</taxon>
        <taxon>Bacillati</taxon>
        <taxon>Cyanobacteriota</taxon>
        <taxon>Cyanophyceae</taxon>
        <taxon>Nostocales</taxon>
        <taxon>Nostocaceae</taxon>
        <taxon>Nostoc</taxon>
        <taxon>Nostoc favosum</taxon>
    </lineage>
</organism>
<name>A0ABS8IB05_9NOSO</name>
<protein>
    <submittedName>
        <fullName evidence="2">Uncharacterized protein</fullName>
    </submittedName>
</protein>
<gene>
    <name evidence="2" type="ORF">LC586_19725</name>
</gene>
<dbReference type="RefSeq" id="WP_229486400.1">
    <property type="nucleotide sequence ID" value="NZ_JAIVFQ010000030.1"/>
</dbReference>
<comment type="caution">
    <text evidence="2">The sequence shown here is derived from an EMBL/GenBank/DDBJ whole genome shotgun (WGS) entry which is preliminary data.</text>
</comment>
<evidence type="ECO:0000313" key="3">
    <source>
        <dbReference type="Proteomes" id="UP001199525"/>
    </source>
</evidence>
<feature type="transmembrane region" description="Helical" evidence="1">
    <location>
        <begin position="43"/>
        <end position="62"/>
    </location>
</feature>
<keyword evidence="1" id="KW-1133">Transmembrane helix</keyword>
<keyword evidence="1" id="KW-0472">Membrane</keyword>
<reference evidence="2 3" key="1">
    <citation type="journal article" date="2021" name="Microorganisms">
        <title>Genome Evolution of Filamentous Cyanobacterium Nostoc Species: From Facultative Symbiosis to Free Living.</title>
        <authorList>
            <person name="Huo D."/>
            <person name="Li H."/>
            <person name="Cai F."/>
            <person name="Guo X."/>
            <person name="Qiao Z."/>
            <person name="Wang W."/>
            <person name="Yu G."/>
            <person name="Li R."/>
        </authorList>
    </citation>
    <scope>NUCLEOTIDE SEQUENCE [LARGE SCALE GENOMIC DNA]</scope>
    <source>
        <strain evidence="2 3">CHAB 5714</strain>
    </source>
</reference>
<dbReference type="EMBL" id="JAIVFQ010000030">
    <property type="protein sequence ID" value="MCC5601375.1"/>
    <property type="molecule type" value="Genomic_DNA"/>
</dbReference>
<keyword evidence="3" id="KW-1185">Reference proteome</keyword>
<proteinExistence type="predicted"/>
<evidence type="ECO:0000313" key="2">
    <source>
        <dbReference type="EMBL" id="MCC5601375.1"/>
    </source>
</evidence>
<dbReference type="Proteomes" id="UP001199525">
    <property type="component" value="Unassembled WGS sequence"/>
</dbReference>
<evidence type="ECO:0000256" key="1">
    <source>
        <dbReference type="SAM" id="Phobius"/>
    </source>
</evidence>